<reference evidence="6 7" key="1">
    <citation type="submission" date="2018-05" db="EMBL/GenBank/DDBJ databases">
        <title>Evolution of GPA BGCs.</title>
        <authorList>
            <person name="Waglechner N."/>
            <person name="Wright G.D."/>
        </authorList>
    </citation>
    <scope>NUCLEOTIDE SEQUENCE [LARGE SCALE GENOMIC DNA]</scope>
    <source>
        <strain evidence="6 7">DSM 5908</strain>
    </source>
</reference>
<dbReference type="InterPro" id="IPR011611">
    <property type="entry name" value="PfkB_dom"/>
</dbReference>
<dbReference type="CDD" id="cd01166">
    <property type="entry name" value="KdgK"/>
    <property type="match status" value="1"/>
</dbReference>
<dbReference type="PANTHER" id="PTHR43320">
    <property type="entry name" value="SUGAR KINASE"/>
    <property type="match status" value="1"/>
</dbReference>
<dbReference type="SUPFAM" id="SSF53613">
    <property type="entry name" value="Ribokinase-like"/>
    <property type="match status" value="1"/>
</dbReference>
<comment type="caution">
    <text evidence="6">The sequence shown here is derived from an EMBL/GenBank/DDBJ whole genome shotgun (WGS) entry which is preliminary data.</text>
</comment>
<organism evidence="6 7">
    <name type="scientific">Amycolatopsis balhimycina DSM 5908</name>
    <dbReference type="NCBI Taxonomy" id="1081091"/>
    <lineage>
        <taxon>Bacteria</taxon>
        <taxon>Bacillati</taxon>
        <taxon>Actinomycetota</taxon>
        <taxon>Actinomycetes</taxon>
        <taxon>Pseudonocardiales</taxon>
        <taxon>Pseudonocardiaceae</taxon>
        <taxon>Amycolatopsis</taxon>
    </lineage>
</organism>
<dbReference type="Pfam" id="PF00294">
    <property type="entry name" value="PfkB"/>
    <property type="match status" value="1"/>
</dbReference>
<protein>
    <submittedName>
        <fullName evidence="6">Sugar kinase</fullName>
    </submittedName>
</protein>
<keyword evidence="3 6" id="KW-0418">Kinase</keyword>
<dbReference type="Proteomes" id="UP000286716">
    <property type="component" value="Unassembled WGS sequence"/>
</dbReference>
<dbReference type="GO" id="GO:0016301">
    <property type="term" value="F:kinase activity"/>
    <property type="evidence" value="ECO:0007669"/>
    <property type="project" value="UniProtKB-KW"/>
</dbReference>
<dbReference type="Gene3D" id="3.40.1190.20">
    <property type="match status" value="1"/>
</dbReference>
<evidence type="ECO:0000313" key="7">
    <source>
        <dbReference type="Proteomes" id="UP000286716"/>
    </source>
</evidence>
<evidence type="ECO:0000256" key="3">
    <source>
        <dbReference type="ARBA" id="ARBA00022777"/>
    </source>
</evidence>
<sequence>MFSPRSSTRVCGLSRRGDMTTGKMQPSRDVTAIGEGQLRLNTRLGTSLEVANDLAVHVAGAEGNVLGLLSRLGNRTGLVTSLPTGSLGRRIAGEYRTAGVDTSAIVWRETGRVALYFVETSTPPVPSRVTYDRADSCFARLTRDDIDWDYLGDARLLHVTGITAALSEGLYACLTEAVAQAHRHAQAVSVDVNYRSQLTTPERALKQLTPLLDGASIISCSRRDAATVFGLFGPVGDVATALSNRFGARWVLVSDGACDAAAYVDGTVLLAKPPATTVVDRVGAGDALIGGFLHGFLNEDPEQGLRLGIAAAALALTRHDDQVRTTLPDLEALTRSFGQDIVR</sequence>
<feature type="domain" description="Carbohydrate kinase PfkB" evidence="5">
    <location>
        <begin position="50"/>
        <end position="322"/>
    </location>
</feature>
<name>A0A428WB71_AMYBA</name>
<keyword evidence="2" id="KW-0808">Transferase</keyword>
<dbReference type="InterPro" id="IPR052700">
    <property type="entry name" value="Carb_kinase_PfkB-like"/>
</dbReference>
<dbReference type="InterPro" id="IPR029056">
    <property type="entry name" value="Ribokinase-like"/>
</dbReference>
<gene>
    <name evidence="6" type="ORF">DMA12_27150</name>
</gene>
<proteinExistence type="inferred from homology"/>
<comment type="similarity">
    <text evidence="1">Belongs to the carbohydrate kinase PfkB family.</text>
</comment>
<feature type="region of interest" description="Disordered" evidence="4">
    <location>
        <begin position="1"/>
        <end position="26"/>
    </location>
</feature>
<evidence type="ECO:0000313" key="6">
    <source>
        <dbReference type="EMBL" id="RSM40361.1"/>
    </source>
</evidence>
<evidence type="ECO:0000256" key="2">
    <source>
        <dbReference type="ARBA" id="ARBA00022679"/>
    </source>
</evidence>
<evidence type="ECO:0000256" key="4">
    <source>
        <dbReference type="SAM" id="MobiDB-lite"/>
    </source>
</evidence>
<dbReference type="AlphaFoldDB" id="A0A428WB71"/>
<dbReference type="EMBL" id="QHHU01000040">
    <property type="protein sequence ID" value="RSM40361.1"/>
    <property type="molecule type" value="Genomic_DNA"/>
</dbReference>
<keyword evidence="7" id="KW-1185">Reference proteome</keyword>
<evidence type="ECO:0000256" key="1">
    <source>
        <dbReference type="ARBA" id="ARBA00010688"/>
    </source>
</evidence>
<dbReference type="OrthoDB" id="9808601at2"/>
<accession>A0A428WB71</accession>
<evidence type="ECO:0000259" key="5">
    <source>
        <dbReference type="Pfam" id="PF00294"/>
    </source>
</evidence>
<dbReference type="PANTHER" id="PTHR43320:SF2">
    <property type="entry name" value="2-DEHYDRO-3-DEOXYGLUCONOKINASE_2-DEHYDRO-3-DEOXYGALACTONOKINASE"/>
    <property type="match status" value="1"/>
</dbReference>